<gene>
    <name evidence="8" type="primary">hrpB</name>
    <name evidence="8" type="ORF">KY084_04725</name>
</gene>
<dbReference type="Pfam" id="PF00270">
    <property type="entry name" value="DEAD"/>
    <property type="match status" value="1"/>
</dbReference>
<organism evidence="8 9">
    <name type="scientific">Stakelama flava</name>
    <dbReference type="NCBI Taxonomy" id="2860338"/>
    <lineage>
        <taxon>Bacteria</taxon>
        <taxon>Pseudomonadati</taxon>
        <taxon>Pseudomonadota</taxon>
        <taxon>Alphaproteobacteria</taxon>
        <taxon>Sphingomonadales</taxon>
        <taxon>Sphingomonadaceae</taxon>
        <taxon>Stakelama</taxon>
    </lineage>
</organism>
<evidence type="ECO:0000256" key="2">
    <source>
        <dbReference type="ARBA" id="ARBA00022801"/>
    </source>
</evidence>
<evidence type="ECO:0000259" key="6">
    <source>
        <dbReference type="PROSITE" id="PS51192"/>
    </source>
</evidence>
<evidence type="ECO:0000256" key="1">
    <source>
        <dbReference type="ARBA" id="ARBA00022741"/>
    </source>
</evidence>
<proteinExistence type="predicted"/>
<dbReference type="PROSITE" id="PS00690">
    <property type="entry name" value="DEAH_ATP_HELICASE"/>
    <property type="match status" value="1"/>
</dbReference>
<feature type="compositionally biased region" description="Basic and acidic residues" evidence="5">
    <location>
        <begin position="810"/>
        <end position="820"/>
    </location>
</feature>
<dbReference type="Proteomes" id="UP001197214">
    <property type="component" value="Unassembled WGS sequence"/>
</dbReference>
<dbReference type="PROSITE" id="PS51194">
    <property type="entry name" value="HELICASE_CTER"/>
    <property type="match status" value="1"/>
</dbReference>
<keyword evidence="2" id="KW-0378">Hydrolase</keyword>
<dbReference type="SMART" id="SM00487">
    <property type="entry name" value="DEXDc"/>
    <property type="match status" value="1"/>
</dbReference>
<dbReference type="Pfam" id="PF00271">
    <property type="entry name" value="Helicase_C"/>
    <property type="match status" value="1"/>
</dbReference>
<dbReference type="GO" id="GO:0004386">
    <property type="term" value="F:helicase activity"/>
    <property type="evidence" value="ECO:0007669"/>
    <property type="project" value="UniProtKB-KW"/>
</dbReference>
<comment type="caution">
    <text evidence="8">The sequence shown here is derived from an EMBL/GenBank/DDBJ whole genome shotgun (WGS) entry which is preliminary data.</text>
</comment>
<accession>A0ABS6XK38</accession>
<dbReference type="CDD" id="cd17990">
    <property type="entry name" value="DEXHc_HrpB"/>
    <property type="match status" value="1"/>
</dbReference>
<feature type="domain" description="Helicase ATP-binding" evidence="6">
    <location>
        <begin position="15"/>
        <end position="178"/>
    </location>
</feature>
<dbReference type="EMBL" id="JAHWZX010000003">
    <property type="protein sequence ID" value="MBW4330178.1"/>
    <property type="molecule type" value="Genomic_DNA"/>
</dbReference>
<evidence type="ECO:0000313" key="9">
    <source>
        <dbReference type="Proteomes" id="UP001197214"/>
    </source>
</evidence>
<evidence type="ECO:0000259" key="7">
    <source>
        <dbReference type="PROSITE" id="PS51194"/>
    </source>
</evidence>
<dbReference type="InterPro" id="IPR007502">
    <property type="entry name" value="Helicase-assoc_dom"/>
</dbReference>
<dbReference type="InterPro" id="IPR002464">
    <property type="entry name" value="DNA/RNA_helicase_DEAH_CS"/>
</dbReference>
<evidence type="ECO:0000256" key="4">
    <source>
        <dbReference type="ARBA" id="ARBA00022840"/>
    </source>
</evidence>
<dbReference type="InterPro" id="IPR049614">
    <property type="entry name" value="HrpB_DEXH"/>
</dbReference>
<dbReference type="SMART" id="SM00490">
    <property type="entry name" value="HELICc"/>
    <property type="match status" value="1"/>
</dbReference>
<dbReference type="PANTHER" id="PTHR43519:SF1">
    <property type="entry name" value="ATP-DEPENDENT RNA HELICASE HRPB"/>
    <property type="match status" value="1"/>
</dbReference>
<sequence>MPDALPIHAVLPDLLNVLRTASNAVLVAPPGAGKTTAVAPALLNEDWCGGEILLLSPRRIAARAAAERMAALAGERPGATFGYSTRMDSKRSAATRVTVVTEGIFVNRIQADPELTGVSAVLFDEVHERSLDSDFGLALALDAQAGLRPDLRIVAMSATLDGARFSQLMGEAPVIESEGRSYPLDLRHVGRNAENRIEDLMAAAIRRALGETDGGILAFLPGVAEIERTAERLTDLDDAIALHRLHGSLDPAAQRAAIAPDDGGRRKLVLATAIAETSLTLDGIRVVIDSGLARRPRYDRAGGMTRLVTERASQAAVTQRAGRAARQGPGIAYRLWEAAATAGLPPFDPPEILEADLSALTLDCALWGVNDPRSLCWLDPPPEAAVAEARQRLATLGALDGDGRPTAHGARIARLPLPPRLAHMLVRAGEGGFADVAAEVAVLLGERGLGGSDADLEQRMRRWRGERGRRATAARKLAARWTGLADGKRERQAAPMDDSLALSVALAFPDRVARRRDASGERWLSVSGRGFRLDPASPLARSEWLAVAETQGSAAGARILSAAPFDADAIESLFADRIETRRNVRFDPASGAVVAERARLLGAIRLLAGPDSDADPAEIADALVAGVRDHGLALLPWPPAAAALRTRAAFAGETALEDAALIDRIDEWLPPLVTGKRRLDRIEPQALIHALEALLGWDSLQAVNRIAPRQFTSPAGSSHEIDYTADGGPRVELRVQALFGLADHPVIGRNRVPLVLSLTSPAGRPIQTTRDLPGFWAGSWQAVAREMRGRYPKHPWPDDPAGASATLRTKKADARRSESR</sequence>
<keyword evidence="4" id="KW-0067">ATP-binding</keyword>
<dbReference type="PIRSF" id="PIRSF005496">
    <property type="entry name" value="ATP_hel_hrpB"/>
    <property type="match status" value="1"/>
</dbReference>
<keyword evidence="9" id="KW-1185">Reference proteome</keyword>
<dbReference type="InterPro" id="IPR010225">
    <property type="entry name" value="HrpB"/>
</dbReference>
<reference evidence="8 9" key="1">
    <citation type="submission" date="2021-07" db="EMBL/GenBank/DDBJ databases">
        <title>Stakelama flava sp. nov., a novel endophytic bacterium isolated from branch of Kandelia candel.</title>
        <authorList>
            <person name="Tuo L."/>
        </authorList>
    </citation>
    <scope>NUCLEOTIDE SEQUENCE [LARGE SCALE GENOMIC DNA]</scope>
    <source>
        <strain evidence="8 9">CBK3Z-3</strain>
    </source>
</reference>
<dbReference type="InterPro" id="IPR011545">
    <property type="entry name" value="DEAD/DEAH_box_helicase_dom"/>
</dbReference>
<dbReference type="InterPro" id="IPR013689">
    <property type="entry name" value="RNA_helicase_ATP-dep_HrpB_C"/>
</dbReference>
<dbReference type="Pfam" id="PF08482">
    <property type="entry name" value="HrpB_C"/>
    <property type="match status" value="1"/>
</dbReference>
<protein>
    <submittedName>
        <fullName evidence="8">ATP-dependent helicase HrpB</fullName>
    </submittedName>
</protein>
<name>A0ABS6XK38_9SPHN</name>
<dbReference type="CDD" id="cd18791">
    <property type="entry name" value="SF2_C_RHA"/>
    <property type="match status" value="1"/>
</dbReference>
<keyword evidence="1" id="KW-0547">Nucleotide-binding</keyword>
<dbReference type="RefSeq" id="WP_219237282.1">
    <property type="nucleotide sequence ID" value="NZ_JAHWZX010000003.1"/>
</dbReference>
<dbReference type="NCBIfam" id="TIGR01970">
    <property type="entry name" value="DEAH_box_HrpB"/>
    <property type="match status" value="1"/>
</dbReference>
<feature type="domain" description="Helicase C-terminal" evidence="7">
    <location>
        <begin position="196"/>
        <end position="368"/>
    </location>
</feature>
<evidence type="ECO:0000313" key="8">
    <source>
        <dbReference type="EMBL" id="MBW4330178.1"/>
    </source>
</evidence>
<keyword evidence="3 8" id="KW-0347">Helicase</keyword>
<dbReference type="PANTHER" id="PTHR43519">
    <property type="entry name" value="ATP-DEPENDENT RNA HELICASE HRPB"/>
    <property type="match status" value="1"/>
</dbReference>
<dbReference type="InterPro" id="IPR014001">
    <property type="entry name" value="Helicase_ATP-bd"/>
</dbReference>
<evidence type="ECO:0000256" key="3">
    <source>
        <dbReference type="ARBA" id="ARBA00022806"/>
    </source>
</evidence>
<dbReference type="PROSITE" id="PS51192">
    <property type="entry name" value="HELICASE_ATP_BIND_1"/>
    <property type="match status" value="1"/>
</dbReference>
<evidence type="ECO:0000256" key="5">
    <source>
        <dbReference type="SAM" id="MobiDB-lite"/>
    </source>
</evidence>
<dbReference type="InterPro" id="IPR001650">
    <property type="entry name" value="Helicase_C-like"/>
</dbReference>
<feature type="region of interest" description="Disordered" evidence="5">
    <location>
        <begin position="790"/>
        <end position="820"/>
    </location>
</feature>
<dbReference type="SMART" id="SM00847">
    <property type="entry name" value="HA2"/>
    <property type="match status" value="1"/>
</dbReference>